<dbReference type="InterPro" id="IPR020841">
    <property type="entry name" value="PKS_Beta-ketoAc_synthase_dom"/>
</dbReference>
<reference evidence="14" key="1">
    <citation type="submission" date="2007-10" db="EMBL/GenBank/DDBJ databases">
        <title>Comparative analysis of biosynthetic gene clusters for anthelmintic macrocyclic lactones, nemadectin (LL-F28249) and avermectin.</title>
        <authorList>
            <person name="Ikeda H."/>
        </authorList>
    </citation>
    <scope>NUCLEOTIDE SEQUENCE</scope>
    <source>
        <strain evidence="14">NRRL 15773</strain>
    </source>
</reference>
<dbReference type="InterPro" id="IPR020802">
    <property type="entry name" value="TesA-like"/>
</dbReference>
<evidence type="ECO:0000256" key="5">
    <source>
        <dbReference type="ARBA" id="ARBA00022679"/>
    </source>
</evidence>
<dbReference type="InterPro" id="IPR020807">
    <property type="entry name" value="PKS_DH"/>
</dbReference>
<feature type="domain" description="Carrier" evidence="11">
    <location>
        <begin position="4791"/>
        <end position="4866"/>
    </location>
</feature>
<dbReference type="SMART" id="SM00825">
    <property type="entry name" value="PKS_KS"/>
    <property type="match status" value="3"/>
</dbReference>
<dbReference type="InterPro" id="IPR055123">
    <property type="entry name" value="SpnB-like_Rossmann"/>
</dbReference>
<evidence type="ECO:0000259" key="13">
    <source>
        <dbReference type="PROSITE" id="PS52019"/>
    </source>
</evidence>
<dbReference type="InterPro" id="IPR041618">
    <property type="entry name" value="PKS_DE"/>
</dbReference>
<dbReference type="PANTHER" id="PTHR43775">
    <property type="entry name" value="FATTY ACID SYNTHASE"/>
    <property type="match status" value="1"/>
</dbReference>
<dbReference type="InterPro" id="IPR032821">
    <property type="entry name" value="PKS_assoc"/>
</dbReference>
<dbReference type="Pfam" id="PF00975">
    <property type="entry name" value="Thioesterase"/>
    <property type="match status" value="1"/>
</dbReference>
<dbReference type="FunFam" id="3.40.366.10:FF:000002">
    <property type="entry name" value="Probable polyketide synthase 2"/>
    <property type="match status" value="2"/>
</dbReference>
<dbReference type="Gene3D" id="3.40.50.720">
    <property type="entry name" value="NAD(P)-binding Rossmann-like Domain"/>
    <property type="match status" value="3"/>
</dbReference>
<dbReference type="InterPro" id="IPR020806">
    <property type="entry name" value="PKS_PP-bd"/>
</dbReference>
<dbReference type="SUPFAM" id="SSF53901">
    <property type="entry name" value="Thiolase-like"/>
    <property type="match status" value="3"/>
</dbReference>
<dbReference type="CDD" id="cd08952">
    <property type="entry name" value="KR_1_SDR_x"/>
    <property type="match status" value="2"/>
</dbReference>
<dbReference type="InterPro" id="IPR006162">
    <property type="entry name" value="Ppantetheine_attach_site"/>
</dbReference>
<dbReference type="InterPro" id="IPR016039">
    <property type="entry name" value="Thiolase-like"/>
</dbReference>
<feature type="active site" description="Proton donor; for dehydratase activity" evidence="9">
    <location>
        <position position="4222"/>
    </location>
</feature>
<dbReference type="Gene3D" id="3.40.50.1820">
    <property type="entry name" value="alpha/beta hydrolase"/>
    <property type="match status" value="1"/>
</dbReference>
<dbReference type="InterPro" id="IPR049552">
    <property type="entry name" value="PKS_DH_N"/>
</dbReference>
<dbReference type="Pfam" id="PF14765">
    <property type="entry name" value="PS-DH"/>
    <property type="match status" value="1"/>
</dbReference>
<gene>
    <name evidence="14" type="primary">nemA4</name>
</gene>
<dbReference type="SMART" id="SM01294">
    <property type="entry name" value="PKS_PP_betabranch"/>
    <property type="match status" value="3"/>
</dbReference>
<feature type="active site" description="Proton acceptor; for dehydratase activity" evidence="9">
    <location>
        <position position="4044"/>
    </location>
</feature>
<evidence type="ECO:0000256" key="6">
    <source>
        <dbReference type="ARBA" id="ARBA00023194"/>
    </source>
</evidence>
<dbReference type="Pfam" id="PF21089">
    <property type="entry name" value="PKS_DH_N"/>
    <property type="match status" value="1"/>
</dbReference>
<feature type="region of interest" description="C-terminal hotdog fold" evidence="9">
    <location>
        <begin position="4161"/>
        <end position="4302"/>
    </location>
</feature>
<feature type="domain" description="Carrier" evidence="11">
    <location>
        <begin position="3002"/>
        <end position="3077"/>
    </location>
</feature>
<evidence type="ECO:0000259" key="11">
    <source>
        <dbReference type="PROSITE" id="PS50075"/>
    </source>
</evidence>
<keyword evidence="6" id="KW-0045">Antibiotic biosynthesis</keyword>
<dbReference type="GO" id="GO:0031177">
    <property type="term" value="F:phosphopantetheine binding"/>
    <property type="evidence" value="ECO:0007669"/>
    <property type="project" value="InterPro"/>
</dbReference>
<keyword evidence="5" id="KW-0808">Transferase</keyword>
<dbReference type="Gene3D" id="3.40.47.10">
    <property type="match status" value="3"/>
</dbReference>
<keyword evidence="4" id="KW-0597">Phosphoprotein</keyword>
<dbReference type="Pfam" id="PF02801">
    <property type="entry name" value="Ketoacyl-synt_C"/>
    <property type="match status" value="3"/>
</dbReference>
<dbReference type="Gene3D" id="3.10.129.110">
    <property type="entry name" value="Polyketide synthase dehydratase"/>
    <property type="match status" value="1"/>
</dbReference>
<dbReference type="PROSITE" id="PS50075">
    <property type="entry name" value="CARRIER"/>
    <property type="match status" value="3"/>
</dbReference>
<comment type="pathway">
    <text evidence="2">Antibiotic biosynthesis.</text>
</comment>
<dbReference type="GO" id="GO:0004315">
    <property type="term" value="F:3-oxoacyl-[acyl-carrier-protein] synthase activity"/>
    <property type="evidence" value="ECO:0007669"/>
    <property type="project" value="InterPro"/>
</dbReference>
<dbReference type="GO" id="GO:0006633">
    <property type="term" value="P:fatty acid biosynthetic process"/>
    <property type="evidence" value="ECO:0007669"/>
    <property type="project" value="InterPro"/>
</dbReference>
<dbReference type="InterPro" id="IPR016036">
    <property type="entry name" value="Malonyl_transacylase_ACP-bd"/>
</dbReference>
<dbReference type="InterPro" id="IPR018201">
    <property type="entry name" value="Ketoacyl_synth_AS"/>
</dbReference>
<dbReference type="InterPro" id="IPR049551">
    <property type="entry name" value="PKS_DH_C"/>
</dbReference>
<dbReference type="SMART" id="SM00827">
    <property type="entry name" value="PKS_AT"/>
    <property type="match status" value="3"/>
</dbReference>
<feature type="region of interest" description="Disordered" evidence="10">
    <location>
        <begin position="3520"/>
        <end position="3540"/>
    </location>
</feature>
<evidence type="ECO:0000256" key="1">
    <source>
        <dbReference type="ARBA" id="ARBA00001957"/>
    </source>
</evidence>
<dbReference type="InterPro" id="IPR014030">
    <property type="entry name" value="Ketoacyl_synth_N"/>
</dbReference>
<evidence type="ECO:0000256" key="8">
    <source>
        <dbReference type="ARBA" id="ARBA00023315"/>
    </source>
</evidence>
<protein>
    <submittedName>
        <fullName evidence="14">Modular polyketide synthase</fullName>
    </submittedName>
</protein>
<dbReference type="Gene3D" id="3.40.366.10">
    <property type="entry name" value="Malonyl-Coenzyme A Acyl Carrier Protein, domain 2"/>
    <property type="match status" value="3"/>
</dbReference>
<feature type="domain" description="PKS/mFAS DH" evidence="13">
    <location>
        <begin position="4009"/>
        <end position="4302"/>
    </location>
</feature>
<dbReference type="InterPro" id="IPR057326">
    <property type="entry name" value="KR_dom"/>
</dbReference>
<dbReference type="InterPro" id="IPR014043">
    <property type="entry name" value="Acyl_transferase_dom"/>
</dbReference>
<dbReference type="SUPFAM" id="SSF47336">
    <property type="entry name" value="ACP-like"/>
    <property type="match status" value="3"/>
</dbReference>
<evidence type="ECO:0000256" key="4">
    <source>
        <dbReference type="ARBA" id="ARBA00022553"/>
    </source>
</evidence>
<dbReference type="Pfam" id="PF00698">
    <property type="entry name" value="Acyl_transf_1"/>
    <property type="match status" value="3"/>
</dbReference>
<dbReference type="InterPro" id="IPR042104">
    <property type="entry name" value="PKS_dehydratase_sf"/>
</dbReference>
<feature type="domain" description="Carrier" evidence="11">
    <location>
        <begin position="1474"/>
        <end position="1549"/>
    </location>
</feature>
<dbReference type="Pfam" id="PF00109">
    <property type="entry name" value="ketoacyl-synt"/>
    <property type="match status" value="3"/>
</dbReference>
<keyword evidence="7" id="KW-0511">Multifunctional enzyme</keyword>
<dbReference type="InterPro" id="IPR015083">
    <property type="entry name" value="NorB/c/GfsB-D-like_docking"/>
</dbReference>
<evidence type="ECO:0000256" key="9">
    <source>
        <dbReference type="PROSITE-ProRule" id="PRU01363"/>
    </source>
</evidence>
<dbReference type="Pfam" id="PF16197">
    <property type="entry name" value="KAsynt_C_assoc"/>
    <property type="match status" value="2"/>
</dbReference>
<dbReference type="NCBIfam" id="NF045894">
    <property type="entry name" value="PKS_plus_SDR"/>
    <property type="match status" value="2"/>
</dbReference>
<dbReference type="Pfam" id="PF00550">
    <property type="entry name" value="PP-binding"/>
    <property type="match status" value="3"/>
</dbReference>
<dbReference type="InterPro" id="IPR001227">
    <property type="entry name" value="Ac_transferase_dom_sf"/>
</dbReference>
<dbReference type="Pfam" id="PF08659">
    <property type="entry name" value="KR"/>
    <property type="match status" value="3"/>
</dbReference>
<accession>A8J706</accession>
<dbReference type="Pfam" id="PF22621">
    <property type="entry name" value="CurL-like_PKS_C"/>
    <property type="match status" value="1"/>
</dbReference>
<dbReference type="PROSITE" id="PS00012">
    <property type="entry name" value="PHOSPHOPANTETHEINE"/>
    <property type="match status" value="2"/>
</dbReference>
<keyword evidence="3" id="KW-0596">Phosphopantetheine</keyword>
<evidence type="ECO:0000256" key="7">
    <source>
        <dbReference type="ARBA" id="ARBA00023268"/>
    </source>
</evidence>
<evidence type="ECO:0000256" key="2">
    <source>
        <dbReference type="ARBA" id="ARBA00004792"/>
    </source>
</evidence>
<dbReference type="FunFam" id="1.10.1200.10:FF:000007">
    <property type="entry name" value="Probable polyketide synthase pks17"/>
    <property type="match status" value="3"/>
</dbReference>
<feature type="domain" description="Ketosynthase family 3 (KS3)" evidence="12">
    <location>
        <begin position="1569"/>
        <end position="1993"/>
    </location>
</feature>
<dbReference type="SUPFAM" id="SSF52151">
    <property type="entry name" value="FabD/lysophospholipase-like"/>
    <property type="match status" value="3"/>
</dbReference>
<feature type="domain" description="Ketosynthase family 3 (KS3)" evidence="12">
    <location>
        <begin position="33"/>
        <end position="457"/>
    </location>
</feature>
<feature type="domain" description="Ketosynthase family 3 (KS3)" evidence="12">
    <location>
        <begin position="3095"/>
        <end position="3519"/>
    </location>
</feature>
<organism evidence="14">
    <name type="scientific">Streptomyces cyaneogriseus subsp. noncyanogenus</name>
    <dbReference type="NCBI Taxonomy" id="477245"/>
    <lineage>
        <taxon>Bacteria</taxon>
        <taxon>Bacillati</taxon>
        <taxon>Actinomycetota</taxon>
        <taxon>Actinomycetes</taxon>
        <taxon>Kitasatosporales</taxon>
        <taxon>Streptomycetaceae</taxon>
        <taxon>Streptomyces</taxon>
    </lineage>
</organism>
<dbReference type="Gene3D" id="6.10.140.1830">
    <property type="match status" value="2"/>
</dbReference>
<feature type="region of interest" description="N-terminal hotdog fold" evidence="9">
    <location>
        <begin position="4009"/>
        <end position="4149"/>
    </location>
</feature>
<evidence type="ECO:0000256" key="3">
    <source>
        <dbReference type="ARBA" id="ARBA00022450"/>
    </source>
</evidence>
<dbReference type="InterPro" id="IPR016035">
    <property type="entry name" value="Acyl_Trfase/lysoPLipase"/>
</dbReference>
<dbReference type="CDD" id="cd08956">
    <property type="entry name" value="KR_3_FAS_SDR_x"/>
    <property type="match status" value="1"/>
</dbReference>
<sequence>MANEEMLREYLKRATADLLRVRRRLEQVESGRQEPVAIVGMACRFPGGVRSPEDLWELVASGGDAIGDFPVDRGWDVEDLYDPEPGRAGRSYTRSGGFLHEAAEFDAGFFGLSPREALAMDPQQRLMLEVSWEALERAGIDPATLRGSRTGVFAGMMSHDYATRLLSVPDHLQGFLGNGNAASVLSGRLSYTFGFEGPAVTVDTACSSSLVALHLACQSVRSGESSLALAGGVTVMSTPAMFVEFSRQRGLSADGRCKPYAAAADGTGMSEGVGVLLVERLSDARRLGHRVLAVVRGSAVNQDGASNGLTAPNGPSQQRVIGQALVCAGLSAAEVDVVEGHGTGTSLGDPIEAQAVLAAYGRGRGVPLWLGSVKSNLGHTQAAAGVAGVIKMVMALWRGRLPRTLHVDEPSPHVDWSSGAVRLLTEEVVWERGERPRRAGVSSFGVSGTNAHVILEEAPQEEEVRPEEAPSGDGVGPVVVPSGDGAGPAVVPWVVSARSESALRGQARRLRVFADGAGAAPVEVGRALAVERAWLEHRAVVLAEDLDGFRHGLDALATGRPAPEVVTGTATDEGPLAFLFAGQGTQRPAMGRELHAHFPAFADAFDEVCAHFGPIGEAGHTLRDIVFAAPGSPGAELIEQTEYAQPALFAVEVALYRLVENWGVTPDYLLGHSVGELAAAHVAGMLSLPDAAALVTARGRLMQALPDTGAMVAVEATEEEVRPLLQDAEGRADLAAVNGPRAVVLAGDEDAVLTLARHWAEQGRRTRRLRTSHAFHSPHLDAVLDDFRRVAEQVVFAPPRIPVVTNLTGAPVSADTMGTADYWVQHARHTVRFGDGLAWLQAQGVTAYLELGPDGTLCALGQDALTEPAPLLPALRPDRPEAVSVLAAVAGLSVRGVRVDWAAVLGGAPSGTAGRVELPTYAFERERYWLDAGETPAALPAGEDGPLWQAVERADLPAVAALLEVDEDAPLGSVVSALGDWRRGVRERAVVDGWRYRVVWRPVSRSGGGVVSGGVWVVVVPEGVVGAAAVVEGLERAGVCVRVVAVEGGCADRVVLGERLREVCGGEGPVGVLAVCGGGVGVAGLVLGLVQAVEGLGVPLWCVTRGAVSVGEGDRLGDPGGAVVWGLGRVAGLELPDRWGGVVDLPEVVDERVVEGLLGVLSGGGGEGEVAVRASGVFVRRLVRAPGGGAEAGGWRPRGTVLITGGTGALGAHVARWMVRRGAEHLLLVSRSGREAKGAGELRAELTAMGARVTIAACDVADRGALAELLATAVPEDCPLGAVVHTAGVVDDGVLDALTPERLEGVLAAKAVGARNLHELTRGADLSAFVVFSSAAATFGSGGQGAYVAANAYVEALAVHRRGLGLPSTAVAWGAWAGGGMAADAEAATRMDRRGIRPMDTEPALSALGQVLDRNETCLTIADIDWERLPAADGLARLLSDIPEARLARPATGTEAPGSLRARLAALEPAERDRALLDLVRTHTATVLGHRTATAVPADRAFRELGFVSLNAVELRNGLNTATGLRLPSTLVFDYPNPSALATHLGTLLSTGGEAPAGRPAFIRSGVVDEPVAIVGMACRFPGGVWSPEDLWELVASGGDAIGGFPVDRGWDVEGLYDPEAGRPGSSYTRAGGFLAGAAEFDAGFFGISPREALAMDPQQRLLLEVSWEALERAGIDPVSLRGSRTGVFAGVANQDYAELVRRGGRDLEGYALTGVSGSVLSGRLSYTFGLKGPPVTVNTACSSSLVALHLACQSLRSGESKLALPGGVTVMSTPGAFVEFSRQRGLSPDGRCKAFATPTNGVGWSEGVGVLLVERLSDARRLGHRVLPVVRGSAVNQDGASNGLTAPNGPSQQRVIGQALVCAGLSAAEVDVVEGHGTGTSLGDPIEAQAVLAAYGRGRGVPLWLGSVKSNLGHTQAAAGVAGVIKMVMVLWRGRLPRTLHVDEPSPHVDWSSGAVRLLTEEVVWERGERPRRAGVSSFGVSGTNAHVILEEAPQEEEVRPEEAPSQGEAGPAVVPWVVSARSESALRGQARRLRVFADGAGAAPVEVGRALAVERAWLEHRAVVLAEDLDGFRHGLDALATGLPTAGVVAGRTGPEADGKIALLFGGQGTQWDGMAAELLDSSPVFAQRMTECADALRPYLDWELLDVLRGEPDAPPLDRVDVVQPVLFAVMVSLAALWRSYGVRPDAVAGHSQGEIAAACVAGALSLEDAARVTALRSQALAALAGQGAMASVGLPAEDLEPRLAAVDPSLVVAADNGARSAVVSGSPDAVTALVDDLTRDGVPARLLKVDWASHSPQVEAIRADLLGLLAPVTPRPADIPLYSTVTGEPVDGTALDAAYWYRNLREPVRFRDATRALARDGHTVFVEAGPHPAVSVAVQETLDDLGAADTLVVGSLRRGEGGLRRFLASAAELSVRGVRVDWAAVLGGKPSGTAGRVELPTYAFERERYWLDPEETPAAPATTEDGPLWEAVEREDPAAVAALLAVDEDAPLDALVSALGDWRRGVRERAVVDGWRYRVVWRPVSRSGGGVVSGGVWVVVVPEGVVGAAAVVEGLEWAGVCVRVVAVEGGCADRVVLGERLREVWGGEGPVGVLAVCGGGVGVAGLVLGLVQAVEGLGVPLWCVTRGAVSVGEGDRLGDPGGAVVWGLGRVAGLELPDRWGGVVDLPEVVDERVVEGLLGVLSGGGGEGEVAVRASGVFVRRLVRAPGGGAEAGGWRPRGTVLITGENADPEQPAAHLARWLADRGAEHLLLISTSGDGFGLADTTDQWGARVTIAACDVADRGALAELLATAVPEDCPLGAVVHTAGVVDDGVLDALTPERLEGVLAARAVGARNLHELTRGADLSAFVVFSSAAATFGSGGQGAYVAANAYVEALAVHRRGLGLPSTAVAWGPWRGHSAAGRPDAAARLHRRGLTEMAPELALAALARVLDHDESGLTVADIDWERFTAHTAGSRLPLIGDLPDVRALTRATGTGTAHGTDLRDRLAALEPDARTDVLLELVSTHTAAVLGHREADTVPADRAFRELGFDSLTAVELRNRLNTATGLRLPTTLVFDYPRPAVLARHLRDQLCGTAPATPPVAARPGVVDEPVAIVGMACRFPGGVWSPEDLWELVASGGDAIGGFPVDRGWDVEGLYDPEAGRPGSSYTRSGGFLAGAAEFDAGFFGISPREALAMDPQQRLLLEVSWEALERAGIDPVSLRGSRTGVFAGVANQDYAELVRRGGRDLEGYALTGVSGSVLSGRLSYTFGLEGPAVTVDTACSSSLVALHLACQSLRSGESELALAGGVTVMSTPGAFVEFSRQRGLSADGRCKAFAAAADGVGWSEGVGVLLVERLSDARRLGHRVLAVVRGSAVNQDGASNGLTAPNGPSQQRVIGQALVCAGLSAAEVDVVEGHGTGTSLGDPIEAQAVLAAYGRGRGVPLWLGSVKSNLGHTQAAAGVAGVIKMVMALWRGRLPRTLHVDEPSPHVDWSSGAVRLLTEEVVWERGERPRRAGVSSFGVSGTNAHVILEEAPQEEEVRPEEAPSQDEAGPATVPCLLSARTDTALRAQARRLRDYLAANPDIPIGDVAHALATGRSTFERRAVLVAEDHEGLLRTLDALAEGTTAPGLIESPARTAHGKVAFLFSGQGTQRPGMGRELYAAHPAFAQALDDVLAELEPHLDRPLRPLLLDEPQPLDRTGDAQPALFALQVALFRLLESAGIRPDHVAGHSIGELAAAHVAGVLSLTDAARLVAARGRLAQTQLPPGGAMLAVRASEEQVTRMLAGREARVAVAAVNGPTSVVISGAEPDVLEAAAAFAEQGLRTKRLSTDRAFHSPLMEPILEEFRQVATGIAYAEPTIPVVSTVTGDRATAGTLTDPEYWVRQLRRTVRFGDAVRRLHDDDGVRTFLELGPDGTLCALAGECLPADDNTTEPGPALVPLLRADRPEPLALLTALAHLHVQGTPKGGTAVHWPALIGATPERARHLDLPTYPFDRRRYWLDADTSLSGDVSAAGLTAAGHPLLGSAVPLAGSPQSQECLLTGRISLRTHPWLADHAVFGTVLLPGTAILELAVRAGDEVGCDTVEELALQVPLVLPERGSVVLQLSVGATETAPDGVERRPFTLYAREDDGLTPAAPTGTDGTGWTCHATGVLTRRAETAHDTAAPWPPTDAVPVDLDHWYGTLADAGLGYGPAFQGLRAAWRHGDDLYAEVALPDGPSGDADRYAVHPALLDAALHPVVLGFAEDEPDEGHGWLPFSWSGVTVTASGASALRVRLSRRSPDTIALLATDSTGHTVVTAESLAFRPVTAGQLHSARTAHHDALFRLDWAPVPLPRTPSSKTRLALIGSEAECPDAPGVPWSTYADLEELASAGTPVPDVVVVPCPHRDGAADAADATRRATVRVLHLLQSWLADDRFADSRLAFVTHGAVAAAPGDSVPDLAHAAVWGMVRSAQTENPGRFVLTDLDDTDASRRALAAALLSGEPQTVLREGRAHTPRLARIPVGARADSGHWDPDATVLITGGTGYLGRLLARHLVVTHGVRHLLLTSRSGPTAPGTAELVAELAELGARTTAVACDLADRRAVAALLAEIPARHPLKAVLHTAGVVDDGVLTSLTPDRLDAVLSAKAHGAAHLHDLTRDAGLDAFIAFSSAAASFGSPGQANYTAANAFLDALMQQRHALGLPGRSLAWGRWAEAGGMAEHLAAADVARMTRSGLLPLTNAHGLALFDTALALDEPLLLATPLDPGTLREQAAVGTLPPVLRGLVRTPARRTADHGVGADAAAELRGRLAGTPKPAERTALLTEVVRTHAAAVLGHGGTDTVTADGEFREFGFDSLTAVELRNRLNAATGLRLATTLVFDHPTPAALADHLERLLAAEPASDMTAETAGAPGERDATASSRAGSGPSADTVEALFWIGHDSGRVEESMALLSAASAFRPCFTDPSAMTRPPFVRVAQGDTGPALICLPTVAAVSSVYQYSRFAAALDGLRDVWYVPAPGFADGEPLPADVDTITRLFTDAILRHTDGEPFALAGHSAGGWFTHTVTSRLEHLGVRPQAVVVMDAYLPDEGMAPVAAALTSEIFDRVTEFIDLDYARLVAMGGYFRIFAGWRPPALETPTLFLRARESEQPPPVWGEPHTVLETDGNHFTMLEEHAESTARHVHTWLAGLTEQRRR</sequence>
<dbReference type="InterPro" id="IPR049900">
    <property type="entry name" value="PKS_mFAS_DH"/>
</dbReference>
<dbReference type="SUPFAM" id="SSF53474">
    <property type="entry name" value="alpha/beta-Hydrolases"/>
    <property type="match status" value="1"/>
</dbReference>
<keyword evidence="8" id="KW-0012">Acyltransferase</keyword>
<dbReference type="InterPro" id="IPR036736">
    <property type="entry name" value="ACP-like_sf"/>
</dbReference>
<dbReference type="GO" id="GO:0033068">
    <property type="term" value="P:macrolide biosynthetic process"/>
    <property type="evidence" value="ECO:0007669"/>
    <property type="project" value="UniProtKB-ARBA"/>
</dbReference>
<dbReference type="PROSITE" id="PS52019">
    <property type="entry name" value="PKS_MFAS_DH"/>
    <property type="match status" value="1"/>
</dbReference>
<dbReference type="CDD" id="cd00833">
    <property type="entry name" value="PKS"/>
    <property type="match status" value="3"/>
</dbReference>
<dbReference type="SMART" id="SM00823">
    <property type="entry name" value="PKS_PP"/>
    <property type="match status" value="3"/>
</dbReference>
<dbReference type="GO" id="GO:0004312">
    <property type="term" value="F:fatty acid synthase activity"/>
    <property type="evidence" value="ECO:0007669"/>
    <property type="project" value="TreeGrafter"/>
</dbReference>
<dbReference type="EMBL" id="AB363939">
    <property type="protein sequence ID" value="BAF85844.1"/>
    <property type="molecule type" value="Genomic_DNA"/>
</dbReference>
<dbReference type="FunFam" id="3.40.47.10:FF:000019">
    <property type="entry name" value="Polyketide synthase type I"/>
    <property type="match status" value="3"/>
</dbReference>
<feature type="region of interest" description="Disordered" evidence="10">
    <location>
        <begin position="4872"/>
        <end position="4898"/>
    </location>
</feature>
<evidence type="ECO:0000313" key="14">
    <source>
        <dbReference type="EMBL" id="BAF85844.1"/>
    </source>
</evidence>
<dbReference type="InterPro" id="IPR014031">
    <property type="entry name" value="Ketoacyl_synth_C"/>
</dbReference>
<dbReference type="InterPro" id="IPR001031">
    <property type="entry name" value="Thioesterase"/>
</dbReference>
<dbReference type="SMART" id="SM00826">
    <property type="entry name" value="PKS_DH"/>
    <property type="match status" value="1"/>
</dbReference>
<dbReference type="PROSITE" id="PS00606">
    <property type="entry name" value="KS3_1"/>
    <property type="match status" value="3"/>
</dbReference>
<dbReference type="InterPro" id="IPR036291">
    <property type="entry name" value="NAD(P)-bd_dom_sf"/>
</dbReference>
<dbReference type="Pfam" id="PF22953">
    <property type="entry name" value="SpnB_Rossmann"/>
    <property type="match status" value="1"/>
</dbReference>
<evidence type="ECO:0000259" key="12">
    <source>
        <dbReference type="PROSITE" id="PS52004"/>
    </source>
</evidence>
<dbReference type="Gene3D" id="1.10.1200.10">
    <property type="entry name" value="ACP-like"/>
    <property type="match status" value="3"/>
</dbReference>
<dbReference type="SMART" id="SM00822">
    <property type="entry name" value="PKS_KR"/>
    <property type="match status" value="3"/>
</dbReference>
<dbReference type="InterPro" id="IPR050091">
    <property type="entry name" value="PKS_NRPS_Biosynth_Enz"/>
</dbReference>
<dbReference type="InterPro" id="IPR029058">
    <property type="entry name" value="AB_hydrolase_fold"/>
</dbReference>
<dbReference type="SUPFAM" id="SSF55048">
    <property type="entry name" value="Probable ACP-binding domain of malonyl-CoA ACP transacylase"/>
    <property type="match status" value="3"/>
</dbReference>
<dbReference type="Gene3D" id="3.30.70.3290">
    <property type="match status" value="3"/>
</dbReference>
<dbReference type="Pfam" id="PF18369">
    <property type="entry name" value="PKS_DE"/>
    <property type="match status" value="2"/>
</dbReference>
<proteinExistence type="predicted"/>
<dbReference type="InterPro" id="IPR009081">
    <property type="entry name" value="PP-bd_ACP"/>
</dbReference>
<comment type="cofactor">
    <cofactor evidence="1">
        <name>pantetheine 4'-phosphate</name>
        <dbReference type="ChEBI" id="CHEBI:47942"/>
    </cofactor>
</comment>
<dbReference type="InterPro" id="IPR013968">
    <property type="entry name" value="PKS_KR"/>
</dbReference>
<evidence type="ECO:0000256" key="10">
    <source>
        <dbReference type="SAM" id="MobiDB-lite"/>
    </source>
</evidence>
<dbReference type="PROSITE" id="PS52004">
    <property type="entry name" value="KS3_2"/>
    <property type="match status" value="3"/>
</dbReference>
<dbReference type="Pfam" id="PF08990">
    <property type="entry name" value="Docking"/>
    <property type="match status" value="1"/>
</dbReference>
<name>A8J706_9ACTN</name>
<dbReference type="PANTHER" id="PTHR43775:SF51">
    <property type="entry name" value="INACTIVE PHENOLPHTHIOCEROL SYNTHESIS POLYKETIDE SYNTHASE TYPE I PKS1-RELATED"/>
    <property type="match status" value="1"/>
</dbReference>
<dbReference type="SUPFAM" id="SSF51735">
    <property type="entry name" value="NAD(P)-binding Rossmann-fold domains"/>
    <property type="match status" value="6"/>
</dbReference>
<dbReference type="SMART" id="SM00824">
    <property type="entry name" value="PKS_TE"/>
    <property type="match status" value="1"/>
</dbReference>